<evidence type="ECO:0000313" key="1">
    <source>
        <dbReference type="EMBL" id="KCB22470.1"/>
    </source>
</evidence>
<dbReference type="EMBL" id="JHEM01000023">
    <property type="protein sequence ID" value="KCB22470.1"/>
    <property type="molecule type" value="Genomic_DNA"/>
</dbReference>
<comment type="caution">
    <text evidence="1">The sequence shown here is derived from an EMBL/GenBank/DDBJ whole genome shotgun (WGS) entry which is preliminary data.</text>
</comment>
<name>A0ABR4QX79_9BORD</name>
<proteinExistence type="predicted"/>
<protein>
    <submittedName>
        <fullName evidence="1">Uncharacterized protein</fullName>
    </submittedName>
</protein>
<accession>A0ABR4QX79</accession>
<organism evidence="1 2">
    <name type="scientific">Bordetella hinzii OH87 BAL007II</name>
    <dbReference type="NCBI Taxonomy" id="1331262"/>
    <lineage>
        <taxon>Bacteria</taxon>
        <taxon>Pseudomonadati</taxon>
        <taxon>Pseudomonadota</taxon>
        <taxon>Betaproteobacteria</taxon>
        <taxon>Burkholderiales</taxon>
        <taxon>Alcaligenaceae</taxon>
        <taxon>Bordetella</taxon>
    </lineage>
</organism>
<sequence>MMFVLCKKTFFVFQVPDATRIAAAGRPIRQARRHKLPGTPSSV</sequence>
<keyword evidence="2" id="KW-1185">Reference proteome</keyword>
<dbReference type="Proteomes" id="UP000025748">
    <property type="component" value="Unassembled WGS sequence"/>
</dbReference>
<reference evidence="1 2" key="1">
    <citation type="submission" date="2014-03" db="EMBL/GenBank/DDBJ databases">
        <title>Genome sequence of Bordetella hinzii.</title>
        <authorList>
            <person name="Register K."/>
            <person name="Harvill E."/>
            <person name="Goodfield L.L."/>
            <person name="Ivanov Y.V."/>
            <person name="Meyer J.A."/>
            <person name="Muse S.J."/>
            <person name="Jacobs N."/>
            <person name="Bendor L."/>
            <person name="Smallridge W.E."/>
            <person name="Brinkac L.M."/>
            <person name="Sanka R."/>
            <person name="Kim M."/>
            <person name="Losada L."/>
        </authorList>
    </citation>
    <scope>NUCLEOTIDE SEQUENCE [LARGE SCALE GENOMIC DNA]</scope>
    <source>
        <strain evidence="1 2">OH87 BAL007II</strain>
    </source>
</reference>
<evidence type="ECO:0000313" key="2">
    <source>
        <dbReference type="Proteomes" id="UP000025748"/>
    </source>
</evidence>
<gene>
    <name evidence="1" type="ORF">L544_0617</name>
</gene>